<gene>
    <name evidence="3" type="ORF">BDA96_02G442400</name>
</gene>
<proteinExistence type="predicted"/>
<evidence type="ECO:0000256" key="1">
    <source>
        <dbReference type="SAM" id="Phobius"/>
    </source>
</evidence>
<keyword evidence="2" id="KW-0732">Signal</keyword>
<comment type="caution">
    <text evidence="3">The sequence shown here is derived from an EMBL/GenBank/DDBJ whole genome shotgun (WGS) entry which is preliminary data.</text>
</comment>
<feature type="signal peptide" evidence="2">
    <location>
        <begin position="1"/>
        <end position="25"/>
    </location>
</feature>
<accession>A0A921RUH0</accession>
<keyword evidence="1" id="KW-0812">Transmembrane</keyword>
<name>A0A921RUH0_SORBI</name>
<keyword evidence="1" id="KW-0472">Membrane</keyword>
<evidence type="ECO:0000256" key="2">
    <source>
        <dbReference type="SAM" id="SignalP"/>
    </source>
</evidence>
<dbReference type="Proteomes" id="UP000807115">
    <property type="component" value="Chromosome 2"/>
</dbReference>
<protein>
    <submittedName>
        <fullName evidence="3">Uncharacterized protein</fullName>
    </submittedName>
</protein>
<keyword evidence="1" id="KW-1133">Transmembrane helix</keyword>
<reference evidence="3" key="2">
    <citation type="submission" date="2020-10" db="EMBL/GenBank/DDBJ databases">
        <authorList>
            <person name="Cooper E.A."/>
            <person name="Brenton Z.W."/>
            <person name="Flinn B.S."/>
            <person name="Jenkins J."/>
            <person name="Shu S."/>
            <person name="Flowers D."/>
            <person name="Luo F."/>
            <person name="Wang Y."/>
            <person name="Xia P."/>
            <person name="Barry K."/>
            <person name="Daum C."/>
            <person name="Lipzen A."/>
            <person name="Yoshinaga Y."/>
            <person name="Schmutz J."/>
            <person name="Saski C."/>
            <person name="Vermerris W."/>
            <person name="Kresovich S."/>
        </authorList>
    </citation>
    <scope>NUCLEOTIDE SEQUENCE</scope>
</reference>
<feature type="transmembrane region" description="Helical" evidence="1">
    <location>
        <begin position="95"/>
        <end position="120"/>
    </location>
</feature>
<feature type="chain" id="PRO_5037611273" evidence="2">
    <location>
        <begin position="26"/>
        <end position="143"/>
    </location>
</feature>
<dbReference type="EMBL" id="CM027681">
    <property type="protein sequence ID" value="KAG0546377.1"/>
    <property type="molecule type" value="Genomic_DNA"/>
</dbReference>
<evidence type="ECO:0000313" key="3">
    <source>
        <dbReference type="EMBL" id="KAG0546377.1"/>
    </source>
</evidence>
<reference evidence="3" key="1">
    <citation type="journal article" date="2019" name="BMC Genomics">
        <title>A new reference genome for Sorghum bicolor reveals high levels of sequence similarity between sweet and grain genotypes: implications for the genetics of sugar metabolism.</title>
        <authorList>
            <person name="Cooper E.A."/>
            <person name="Brenton Z.W."/>
            <person name="Flinn B.S."/>
            <person name="Jenkins J."/>
            <person name="Shu S."/>
            <person name="Flowers D."/>
            <person name="Luo F."/>
            <person name="Wang Y."/>
            <person name="Xia P."/>
            <person name="Barry K."/>
            <person name="Daum C."/>
            <person name="Lipzen A."/>
            <person name="Yoshinaga Y."/>
            <person name="Schmutz J."/>
            <person name="Saski C."/>
            <person name="Vermerris W."/>
            <person name="Kresovich S."/>
        </authorList>
    </citation>
    <scope>NUCLEOTIDE SEQUENCE</scope>
</reference>
<dbReference type="AlphaFoldDB" id="A0A921RUH0"/>
<evidence type="ECO:0000313" key="4">
    <source>
        <dbReference type="Proteomes" id="UP000807115"/>
    </source>
</evidence>
<sequence>MPGEYIRRGLHRFLLMFIGRPVIFAGRATHRSQCSGNHVLLLSSYLETEHMQRTHASTSLQFLNSEVLSWYRYHIYGSIAQDQGPASLLIVVYRIYIYISAARTLVVAIYIAWLLVARIIPSPTYSKRTHLFGLLVKLFQYLN</sequence>
<organism evidence="3 4">
    <name type="scientific">Sorghum bicolor</name>
    <name type="common">Sorghum</name>
    <name type="synonym">Sorghum vulgare</name>
    <dbReference type="NCBI Taxonomy" id="4558"/>
    <lineage>
        <taxon>Eukaryota</taxon>
        <taxon>Viridiplantae</taxon>
        <taxon>Streptophyta</taxon>
        <taxon>Embryophyta</taxon>
        <taxon>Tracheophyta</taxon>
        <taxon>Spermatophyta</taxon>
        <taxon>Magnoliopsida</taxon>
        <taxon>Liliopsida</taxon>
        <taxon>Poales</taxon>
        <taxon>Poaceae</taxon>
        <taxon>PACMAD clade</taxon>
        <taxon>Panicoideae</taxon>
        <taxon>Andropogonodae</taxon>
        <taxon>Andropogoneae</taxon>
        <taxon>Sorghinae</taxon>
        <taxon>Sorghum</taxon>
    </lineage>
</organism>